<feature type="signal peptide" evidence="1">
    <location>
        <begin position="1"/>
        <end position="18"/>
    </location>
</feature>
<sequence precursor="true">MKKILTAALLTFAPTASAAALWGGVDVNTNSLGAHAGFALLPVPFIGTLGLEGGVERPWPAPGTPDTTDFSVAATLRDLNLPLTRTDAFVSAGVLLRESRVTPFAEAGLRFPVLLNAGLRVAARADTDGRLRAGAGLELRF</sequence>
<dbReference type="KEGG" id="dmr:Deima_2245"/>
<feature type="chain" id="PRO_5003232490" description="Outer membrane protein beta-barrel domain-containing protein" evidence="1">
    <location>
        <begin position="19"/>
        <end position="141"/>
    </location>
</feature>
<dbReference type="HOGENOM" id="CLU_1851874_0_0_0"/>
<evidence type="ECO:0000313" key="2">
    <source>
        <dbReference type="EMBL" id="ADV67883.1"/>
    </source>
</evidence>
<keyword evidence="3" id="KW-1185">Reference proteome</keyword>
<protein>
    <recommendedName>
        <fullName evidence="4">Outer membrane protein beta-barrel domain-containing protein</fullName>
    </recommendedName>
</protein>
<dbReference type="AlphaFoldDB" id="E8U9Z4"/>
<organism evidence="2 3">
    <name type="scientific">Deinococcus maricopensis (strain DSM 21211 / LMG 22137 / NRRL B-23946 / LB-34)</name>
    <dbReference type="NCBI Taxonomy" id="709986"/>
    <lineage>
        <taxon>Bacteria</taxon>
        <taxon>Thermotogati</taxon>
        <taxon>Deinococcota</taxon>
        <taxon>Deinococci</taxon>
        <taxon>Deinococcales</taxon>
        <taxon>Deinococcaceae</taxon>
        <taxon>Deinococcus</taxon>
    </lineage>
</organism>
<reference evidence="2 3" key="1">
    <citation type="journal article" date="2011" name="Stand. Genomic Sci.">
        <title>Complete genome sequence of Deinococcus maricopensis type strain (LB-34).</title>
        <authorList>
            <person name="Pukall R."/>
            <person name="Zeytun A."/>
            <person name="Lucas S."/>
            <person name="Lapidus A."/>
            <person name="Hammon N."/>
            <person name="Deshpande S."/>
            <person name="Nolan M."/>
            <person name="Cheng J.F."/>
            <person name="Pitluck S."/>
            <person name="Liolios K."/>
            <person name="Pagani I."/>
            <person name="Mikhailova N."/>
            <person name="Ivanova N."/>
            <person name="Mavromatis K."/>
            <person name="Pati A."/>
            <person name="Tapia R."/>
            <person name="Han C."/>
            <person name="Goodwin L."/>
            <person name="Chen A."/>
            <person name="Palaniappan K."/>
            <person name="Land M."/>
            <person name="Hauser L."/>
            <person name="Chang Y.J."/>
            <person name="Jeffries C.D."/>
            <person name="Brambilla E.M."/>
            <person name="Rohde M."/>
            <person name="Goker M."/>
            <person name="Detter J.C."/>
            <person name="Woyke T."/>
            <person name="Bristow J."/>
            <person name="Eisen J.A."/>
            <person name="Markowitz V."/>
            <person name="Hugenholtz P."/>
            <person name="Kyrpides N.C."/>
            <person name="Klenk H.P."/>
        </authorList>
    </citation>
    <scope>NUCLEOTIDE SEQUENCE [LARGE SCALE GENOMIC DNA]</scope>
    <source>
        <strain evidence="3">DSM 21211 / LMG 22137 / NRRL B-23946 / LB-34</strain>
    </source>
</reference>
<keyword evidence="1" id="KW-0732">Signal</keyword>
<evidence type="ECO:0000256" key="1">
    <source>
        <dbReference type="SAM" id="SignalP"/>
    </source>
</evidence>
<proteinExistence type="predicted"/>
<gene>
    <name evidence="2" type="ordered locus">Deima_2245</name>
</gene>
<name>E8U9Z4_DEIML</name>
<dbReference type="STRING" id="709986.Deima_2245"/>
<dbReference type="Proteomes" id="UP000008635">
    <property type="component" value="Chromosome"/>
</dbReference>
<evidence type="ECO:0000313" key="3">
    <source>
        <dbReference type="Proteomes" id="UP000008635"/>
    </source>
</evidence>
<evidence type="ECO:0008006" key="4">
    <source>
        <dbReference type="Google" id="ProtNLM"/>
    </source>
</evidence>
<dbReference type="RefSeq" id="WP_013557388.1">
    <property type="nucleotide sequence ID" value="NC_014958.1"/>
</dbReference>
<dbReference type="EMBL" id="CP002454">
    <property type="protein sequence ID" value="ADV67883.1"/>
    <property type="molecule type" value="Genomic_DNA"/>
</dbReference>
<reference evidence="3" key="2">
    <citation type="submission" date="2011-01" db="EMBL/GenBank/DDBJ databases">
        <title>The complete genome of Deinococcus maricopensis DSM 21211.</title>
        <authorList>
            <consortium name="US DOE Joint Genome Institute (JGI-PGF)"/>
            <person name="Lucas S."/>
            <person name="Copeland A."/>
            <person name="Lapidus A."/>
            <person name="Goodwin L."/>
            <person name="Pitluck S."/>
            <person name="Kyrpides N."/>
            <person name="Mavromatis K."/>
            <person name="Pagani I."/>
            <person name="Ivanova N."/>
            <person name="Ovchinnikova G."/>
            <person name="Zeytun A."/>
            <person name="Detter J.C."/>
            <person name="Han C."/>
            <person name="Land M."/>
            <person name="Hauser L."/>
            <person name="Markowitz V."/>
            <person name="Cheng J.-F."/>
            <person name="Hugenholtz P."/>
            <person name="Woyke T."/>
            <person name="Wu D."/>
            <person name="Pukall R."/>
            <person name="Gehrich-Schroeter G."/>
            <person name="Brambilla E."/>
            <person name="Klenk H.-P."/>
            <person name="Eisen J.A."/>
        </authorList>
    </citation>
    <scope>NUCLEOTIDE SEQUENCE [LARGE SCALE GENOMIC DNA]</scope>
    <source>
        <strain evidence="3">DSM 21211 / LMG 22137 / NRRL B-23946 / LB-34</strain>
    </source>
</reference>
<accession>E8U9Z4</accession>